<dbReference type="EMBL" id="JBBEGM010000006">
    <property type="protein sequence ID" value="MEJ2862567.1"/>
    <property type="molecule type" value="Genomic_DNA"/>
</dbReference>
<keyword evidence="2" id="KW-1185">Reference proteome</keyword>
<proteinExistence type="predicted"/>
<evidence type="ECO:0000313" key="1">
    <source>
        <dbReference type="EMBL" id="MEJ2862567.1"/>
    </source>
</evidence>
<comment type="caution">
    <text evidence="1">The sequence shown here is derived from an EMBL/GenBank/DDBJ whole genome shotgun (WGS) entry which is preliminary data.</text>
</comment>
<sequence length="115" mass="12888">MNDNDISELLLLDEEELQAQLGAALLGAGRGFAAQDEERFRRQGEKWFTSRLDDLRTRLCPDPRVQRLYDGEPAEHATDVVILSELLVHVGGDPIPTIVAALAVKYGLRRLCREC</sequence>
<organism evidence="1 2">
    <name type="scientific">Actinomycetospora flava</name>
    <dbReference type="NCBI Taxonomy" id="3129232"/>
    <lineage>
        <taxon>Bacteria</taxon>
        <taxon>Bacillati</taxon>
        <taxon>Actinomycetota</taxon>
        <taxon>Actinomycetes</taxon>
        <taxon>Pseudonocardiales</taxon>
        <taxon>Pseudonocardiaceae</taxon>
        <taxon>Actinomycetospora</taxon>
    </lineage>
</organism>
<gene>
    <name evidence="1" type="ORF">WCD58_15450</name>
</gene>
<protein>
    <recommendedName>
        <fullName evidence="3">Methyltransferase family protein</fullName>
    </recommendedName>
</protein>
<reference evidence="1 2" key="1">
    <citation type="submission" date="2024-03" db="EMBL/GenBank/DDBJ databases">
        <title>Actinomycetospora sp. OC33-EN07, a novel actinomycete isolated from wild orchid (Aerides multiflora).</title>
        <authorList>
            <person name="Suriyachadkun C."/>
        </authorList>
    </citation>
    <scope>NUCLEOTIDE SEQUENCE [LARGE SCALE GENOMIC DNA]</scope>
    <source>
        <strain evidence="1 2">OC33-EN07</strain>
    </source>
</reference>
<accession>A0ABU8M7F6</accession>
<evidence type="ECO:0000313" key="2">
    <source>
        <dbReference type="Proteomes" id="UP001369736"/>
    </source>
</evidence>
<name>A0ABU8M7F6_9PSEU</name>
<dbReference type="Proteomes" id="UP001369736">
    <property type="component" value="Unassembled WGS sequence"/>
</dbReference>
<evidence type="ECO:0008006" key="3">
    <source>
        <dbReference type="Google" id="ProtNLM"/>
    </source>
</evidence>
<dbReference type="RefSeq" id="WP_337703948.1">
    <property type="nucleotide sequence ID" value="NZ_JBBEGM010000006.1"/>
</dbReference>